<proteinExistence type="inferred from homology"/>
<dbReference type="EC" id="4.2.2.29" evidence="7"/>
<organism evidence="8 9">
    <name type="scientific">Pararhodospirillum oryzae</name>
    <dbReference type="NCBI Taxonomy" id="478448"/>
    <lineage>
        <taxon>Bacteria</taxon>
        <taxon>Pseudomonadati</taxon>
        <taxon>Pseudomonadota</taxon>
        <taxon>Alphaproteobacteria</taxon>
        <taxon>Rhodospirillales</taxon>
        <taxon>Rhodospirillaceae</taxon>
        <taxon>Pararhodospirillum</taxon>
    </lineage>
</organism>
<keyword evidence="1 7" id="KW-1003">Cell membrane</keyword>
<evidence type="ECO:0000256" key="2">
    <source>
        <dbReference type="ARBA" id="ARBA00022692"/>
    </source>
</evidence>
<keyword evidence="6 7" id="KW-0961">Cell wall biogenesis/degradation</keyword>
<dbReference type="AlphaFoldDB" id="A0A512H7J2"/>
<accession>A0A512H7J2</accession>
<keyword evidence="4 7" id="KW-0472">Membrane</keyword>
<dbReference type="GO" id="GO:0071555">
    <property type="term" value="P:cell wall organization"/>
    <property type="evidence" value="ECO:0007669"/>
    <property type="project" value="UniProtKB-KW"/>
</dbReference>
<comment type="function">
    <text evidence="7">Functions as a peptidoglycan terminase that cleaves nascent peptidoglycan strands endolytically to terminate their elongation.</text>
</comment>
<evidence type="ECO:0000256" key="5">
    <source>
        <dbReference type="ARBA" id="ARBA00023239"/>
    </source>
</evidence>
<dbReference type="FunFam" id="3.30.160.60:FF:000242">
    <property type="entry name" value="Endolytic murein transglycosylase"/>
    <property type="match status" value="1"/>
</dbReference>
<dbReference type="GO" id="GO:0009252">
    <property type="term" value="P:peptidoglycan biosynthetic process"/>
    <property type="evidence" value="ECO:0007669"/>
    <property type="project" value="UniProtKB-UniRule"/>
</dbReference>
<dbReference type="GO" id="GO:0005886">
    <property type="term" value="C:plasma membrane"/>
    <property type="evidence" value="ECO:0007669"/>
    <property type="project" value="UniProtKB-UniRule"/>
</dbReference>
<evidence type="ECO:0000256" key="1">
    <source>
        <dbReference type="ARBA" id="ARBA00022475"/>
    </source>
</evidence>
<comment type="caution">
    <text evidence="8">The sequence shown here is derived from an EMBL/GenBank/DDBJ whole genome shotgun (WGS) entry which is preliminary data.</text>
</comment>
<keyword evidence="3 7" id="KW-1133">Transmembrane helix</keyword>
<keyword evidence="9" id="KW-1185">Reference proteome</keyword>
<reference evidence="8 9" key="1">
    <citation type="submission" date="2019-07" db="EMBL/GenBank/DDBJ databases">
        <title>Whole genome shotgun sequence of Rhodospirillum oryzae NBRC 107573.</title>
        <authorList>
            <person name="Hosoyama A."/>
            <person name="Uohara A."/>
            <person name="Ohji S."/>
            <person name="Ichikawa N."/>
        </authorList>
    </citation>
    <scope>NUCLEOTIDE SEQUENCE [LARGE SCALE GENOMIC DNA]</scope>
    <source>
        <strain evidence="8 9">NBRC 107573</strain>
    </source>
</reference>
<comment type="similarity">
    <text evidence="7">Belongs to the transglycosylase MltG family.</text>
</comment>
<dbReference type="PANTHER" id="PTHR30518:SF2">
    <property type="entry name" value="ENDOLYTIC MUREIN TRANSGLYCOSYLASE"/>
    <property type="match status" value="1"/>
</dbReference>
<dbReference type="Gene3D" id="3.30.1490.480">
    <property type="entry name" value="Endolytic murein transglycosylase"/>
    <property type="match status" value="1"/>
</dbReference>
<dbReference type="Pfam" id="PF02618">
    <property type="entry name" value="YceG"/>
    <property type="match status" value="1"/>
</dbReference>
<dbReference type="RefSeq" id="WP_147163457.1">
    <property type="nucleotide sequence ID" value="NZ_BJZO01000036.1"/>
</dbReference>
<feature type="site" description="Important for catalytic activity" evidence="7">
    <location>
        <position position="206"/>
    </location>
</feature>
<evidence type="ECO:0000256" key="4">
    <source>
        <dbReference type="ARBA" id="ARBA00023136"/>
    </source>
</evidence>
<dbReference type="NCBIfam" id="TIGR00247">
    <property type="entry name" value="endolytic transglycosylase MltG"/>
    <property type="match status" value="1"/>
</dbReference>
<gene>
    <name evidence="7" type="primary">mltG</name>
    <name evidence="8" type="ORF">ROR02_15500</name>
</gene>
<dbReference type="InterPro" id="IPR003770">
    <property type="entry name" value="MLTG-like"/>
</dbReference>
<name>A0A512H7J2_9PROT</name>
<dbReference type="CDD" id="cd08010">
    <property type="entry name" value="MltG_like"/>
    <property type="match status" value="1"/>
</dbReference>
<dbReference type="GO" id="GO:0008932">
    <property type="term" value="F:lytic endotransglycosylase activity"/>
    <property type="evidence" value="ECO:0007669"/>
    <property type="project" value="UniProtKB-UniRule"/>
</dbReference>
<dbReference type="OrthoDB" id="9814591at2"/>
<keyword evidence="5 7" id="KW-0456">Lyase</keyword>
<dbReference type="Proteomes" id="UP000321567">
    <property type="component" value="Unassembled WGS sequence"/>
</dbReference>
<evidence type="ECO:0000256" key="3">
    <source>
        <dbReference type="ARBA" id="ARBA00022989"/>
    </source>
</evidence>
<sequence length="332" mass="35538">MRALLRVALWGVLALALAGGGLLAALRGVEYLFDEPGPLGESRTVEIPAGGGVTGIATTLAQAGVITHPLVFEAGVRLAGRGRDLKAGEYEFAPHSSARAVMESLVAGRVKVYRLTVPEGLTSAAIVDLIRDVPELKGDVGDIPPEGALLPETYHYQRGDTRARVIERMAQARATTLATLWAQRAPDLPFDTPEEAVILASVVERETGINDERARVAGVFVNRLRKGMPLQSDPTVIYGLSEGSGALGRSLTRADLGTAHAWNTYLIAGLPPSPICNPGREALQAVLHPAATRDLYFVADGTGGHRFAETLDEHNRNVRAYRRFLRDANATE</sequence>
<evidence type="ECO:0000313" key="8">
    <source>
        <dbReference type="EMBL" id="GEO81419.1"/>
    </source>
</evidence>
<dbReference type="Gene3D" id="3.30.160.60">
    <property type="entry name" value="Classic Zinc Finger"/>
    <property type="match status" value="1"/>
</dbReference>
<evidence type="ECO:0000313" key="9">
    <source>
        <dbReference type="Proteomes" id="UP000321567"/>
    </source>
</evidence>
<dbReference type="PANTHER" id="PTHR30518">
    <property type="entry name" value="ENDOLYTIC MUREIN TRANSGLYCOSYLASE"/>
    <property type="match status" value="1"/>
</dbReference>
<evidence type="ECO:0000256" key="6">
    <source>
        <dbReference type="ARBA" id="ARBA00023316"/>
    </source>
</evidence>
<keyword evidence="2 7" id="KW-0812">Transmembrane</keyword>
<dbReference type="HAMAP" id="MF_02065">
    <property type="entry name" value="MltG"/>
    <property type="match status" value="1"/>
</dbReference>
<evidence type="ECO:0000256" key="7">
    <source>
        <dbReference type="HAMAP-Rule" id="MF_02065"/>
    </source>
</evidence>
<protein>
    <recommendedName>
        <fullName evidence="7">Endolytic murein transglycosylase</fullName>
        <ecNumber evidence="7">4.2.2.29</ecNumber>
    </recommendedName>
    <alternativeName>
        <fullName evidence="7">Peptidoglycan lytic transglycosylase</fullName>
    </alternativeName>
    <alternativeName>
        <fullName evidence="7">Peptidoglycan polymerization terminase</fullName>
    </alternativeName>
</protein>
<comment type="catalytic activity">
    <reaction evidence="7">
        <text>a peptidoglycan chain = a peptidoglycan chain with N-acetyl-1,6-anhydromuramyl-[peptide] at the reducing end + a peptidoglycan chain with N-acetylglucosamine at the non-reducing end.</text>
        <dbReference type="EC" id="4.2.2.29"/>
    </reaction>
</comment>
<keyword evidence="7" id="KW-0997">Cell inner membrane</keyword>
<dbReference type="EMBL" id="BJZO01000036">
    <property type="protein sequence ID" value="GEO81419.1"/>
    <property type="molecule type" value="Genomic_DNA"/>
</dbReference>